<feature type="region of interest" description="Disordered" evidence="1">
    <location>
        <begin position="223"/>
        <end position="242"/>
    </location>
</feature>
<feature type="region of interest" description="Disordered" evidence="1">
    <location>
        <begin position="601"/>
        <end position="624"/>
    </location>
</feature>
<protein>
    <submittedName>
        <fullName evidence="2">Uncharacterized protein</fullName>
    </submittedName>
</protein>
<feature type="compositionally biased region" description="Basic and acidic residues" evidence="1">
    <location>
        <begin position="412"/>
        <end position="423"/>
    </location>
</feature>
<dbReference type="Proteomes" id="UP001159363">
    <property type="component" value="Chromosome 13"/>
</dbReference>
<feature type="compositionally biased region" description="Basic residues" evidence="1">
    <location>
        <begin position="614"/>
        <end position="624"/>
    </location>
</feature>
<evidence type="ECO:0000313" key="3">
    <source>
        <dbReference type="Proteomes" id="UP001159363"/>
    </source>
</evidence>
<keyword evidence="3" id="KW-1185">Reference proteome</keyword>
<evidence type="ECO:0000256" key="1">
    <source>
        <dbReference type="SAM" id="MobiDB-lite"/>
    </source>
</evidence>
<evidence type="ECO:0000313" key="2">
    <source>
        <dbReference type="EMBL" id="KAJ8869273.1"/>
    </source>
</evidence>
<feature type="region of interest" description="Disordered" evidence="1">
    <location>
        <begin position="400"/>
        <end position="439"/>
    </location>
</feature>
<accession>A0ABQ9GA35</accession>
<reference evidence="2 3" key="1">
    <citation type="submission" date="2023-02" db="EMBL/GenBank/DDBJ databases">
        <title>LHISI_Scaffold_Assembly.</title>
        <authorList>
            <person name="Stuart O.P."/>
            <person name="Cleave R."/>
            <person name="Magrath M.J.L."/>
            <person name="Mikheyev A.S."/>
        </authorList>
    </citation>
    <scope>NUCLEOTIDE SEQUENCE [LARGE SCALE GENOMIC DNA]</scope>
    <source>
        <strain evidence="2">Daus_M_001</strain>
        <tissue evidence="2">Leg muscle</tissue>
    </source>
</reference>
<sequence length="624" mass="70364">MKHYAINDIVRGFNIVCRKDSSGYCCALHDTTELQELFSRITAFVVRLHDPGRCVSSTRTLWYHQPLDDTWRPGGVLATCLCAPVHLSAQLRNVAGKVVNGGVEQIVHSTGWNKEASRLLPIQHANWKHHFRTLQRDFLKALHLRQYGCSRSCKQCQLDLASDARTPGTVRPRRASPTVFKTLSPPRKVMRLGGIVYKVGTAPSCSGGSSETLALRITGPWSSHRRPALPLSRESRQTTPPETVKDKLFKQNVLFTIFLEYLLLEYMFNTHYLPKSNWAHDHNVCSVVVTPLESRRATSCGYNSSHPVWHALYECLQDIHGDSSPFLLQPFHELSNGFWPRLTSLHPPIQFVPKIFYRVEVEALDGPVQSANIVVGASLYTSFTIPRKVVSYSAPTETAPRRVSFRPSPPEQTRDRDSHESARATRRRRARTQLTSLSNGLPWHPTTTRRLHLSLDYSVKIYYLRLLAAYIRSLDYSVKSTTLDYSPLTLANRVTYPARTALDFRMWELCRTMPLVGGFSRGSLVSPAPSFQRCSISASLYPHRLSRSRCLEPPKSLNHLLFFCKTQILNIPCKQAVYPSAATAGRPGAVIKYRDVSLAGRRGGGGGPANQRARQARLRGKRRR</sequence>
<gene>
    <name evidence="2" type="ORF">PR048_030845</name>
</gene>
<proteinExistence type="predicted"/>
<organism evidence="2 3">
    <name type="scientific">Dryococelus australis</name>
    <dbReference type="NCBI Taxonomy" id="614101"/>
    <lineage>
        <taxon>Eukaryota</taxon>
        <taxon>Metazoa</taxon>
        <taxon>Ecdysozoa</taxon>
        <taxon>Arthropoda</taxon>
        <taxon>Hexapoda</taxon>
        <taxon>Insecta</taxon>
        <taxon>Pterygota</taxon>
        <taxon>Neoptera</taxon>
        <taxon>Polyneoptera</taxon>
        <taxon>Phasmatodea</taxon>
        <taxon>Verophasmatodea</taxon>
        <taxon>Anareolatae</taxon>
        <taxon>Phasmatidae</taxon>
        <taxon>Eurycanthinae</taxon>
        <taxon>Dryococelus</taxon>
    </lineage>
</organism>
<name>A0ABQ9GA35_9NEOP</name>
<dbReference type="EMBL" id="JARBHB010000014">
    <property type="protein sequence ID" value="KAJ8869273.1"/>
    <property type="molecule type" value="Genomic_DNA"/>
</dbReference>
<comment type="caution">
    <text evidence="2">The sequence shown here is derived from an EMBL/GenBank/DDBJ whole genome shotgun (WGS) entry which is preliminary data.</text>
</comment>